<gene>
    <name evidence="2" type="ORF">HICCMSTLAB_LOCUS2976</name>
</gene>
<feature type="transmembrane region" description="Helical" evidence="1">
    <location>
        <begin position="48"/>
        <end position="65"/>
    </location>
</feature>
<name>A0A8J2H6Y4_COTCN</name>
<evidence type="ECO:0000256" key="1">
    <source>
        <dbReference type="SAM" id="Phobius"/>
    </source>
</evidence>
<dbReference type="OrthoDB" id="6614360at2759"/>
<feature type="transmembrane region" description="Helical" evidence="1">
    <location>
        <begin position="12"/>
        <end position="36"/>
    </location>
</feature>
<comment type="caution">
    <text evidence="2">The sequence shown here is derived from an EMBL/GenBank/DDBJ whole genome shotgun (WGS) entry which is preliminary data.</text>
</comment>
<organism evidence="2 3">
    <name type="scientific">Cotesia congregata</name>
    <name type="common">Parasitoid wasp</name>
    <name type="synonym">Apanteles congregatus</name>
    <dbReference type="NCBI Taxonomy" id="51543"/>
    <lineage>
        <taxon>Eukaryota</taxon>
        <taxon>Metazoa</taxon>
        <taxon>Ecdysozoa</taxon>
        <taxon>Arthropoda</taxon>
        <taxon>Hexapoda</taxon>
        <taxon>Insecta</taxon>
        <taxon>Pterygota</taxon>
        <taxon>Neoptera</taxon>
        <taxon>Endopterygota</taxon>
        <taxon>Hymenoptera</taxon>
        <taxon>Apocrita</taxon>
        <taxon>Ichneumonoidea</taxon>
        <taxon>Braconidae</taxon>
        <taxon>Microgastrinae</taxon>
        <taxon>Cotesia</taxon>
    </lineage>
</organism>
<accession>A0A8J2H6Y4</accession>
<protein>
    <submittedName>
        <fullName evidence="2">Uncharacterized protein</fullName>
    </submittedName>
</protein>
<evidence type="ECO:0000313" key="3">
    <source>
        <dbReference type="Proteomes" id="UP000786811"/>
    </source>
</evidence>
<evidence type="ECO:0000313" key="2">
    <source>
        <dbReference type="EMBL" id="CAG5079295.1"/>
    </source>
</evidence>
<keyword evidence="1" id="KW-0472">Membrane</keyword>
<sequence>MKKTPIVTHNQTLSISFWLGSITALMIIRSTANFFYNIDKLHEVSCNLGYILPYIATSLKGLVVYRNQKAFFELINKVHGPIKKLKYSSGKYDDLTPFPMFKIIYAIKYYVLVMNIMCVLVHDPVVIGVIRWIKTQLVVLQSNFRDCNNFNTPRATFSMSSENYNIALDYKYFKTPEELREIQTFIPFAEEVRVDQDSFIKRFKLCMFHYRLSKGNVMSHSIKQRKAKEKHGKA</sequence>
<keyword evidence="1" id="KW-0812">Transmembrane</keyword>
<dbReference type="EMBL" id="CAJNRD030001117">
    <property type="protein sequence ID" value="CAG5079295.1"/>
    <property type="molecule type" value="Genomic_DNA"/>
</dbReference>
<keyword evidence="3" id="KW-1185">Reference proteome</keyword>
<reference evidence="2" key="1">
    <citation type="submission" date="2021-04" db="EMBL/GenBank/DDBJ databases">
        <authorList>
            <person name="Chebbi M.A.C M."/>
        </authorList>
    </citation>
    <scope>NUCLEOTIDE SEQUENCE</scope>
</reference>
<dbReference type="AlphaFoldDB" id="A0A8J2H6Y4"/>
<keyword evidence="1" id="KW-1133">Transmembrane helix</keyword>
<dbReference type="Proteomes" id="UP000786811">
    <property type="component" value="Unassembled WGS sequence"/>
</dbReference>
<feature type="transmembrane region" description="Helical" evidence="1">
    <location>
        <begin position="109"/>
        <end position="133"/>
    </location>
</feature>
<proteinExistence type="predicted"/>